<accession>A0A8B6FNJ6</accession>
<dbReference type="AlphaFoldDB" id="A0A8B6FNJ6"/>
<feature type="coiled-coil region" evidence="1">
    <location>
        <begin position="154"/>
        <end position="181"/>
    </location>
</feature>
<keyword evidence="1" id="KW-0175">Coiled coil</keyword>
<feature type="region of interest" description="Disordered" evidence="2">
    <location>
        <begin position="348"/>
        <end position="384"/>
    </location>
</feature>
<gene>
    <name evidence="3" type="ORF">MGAL_10B037998</name>
</gene>
<organism evidence="3 4">
    <name type="scientific">Mytilus galloprovincialis</name>
    <name type="common">Mediterranean mussel</name>
    <dbReference type="NCBI Taxonomy" id="29158"/>
    <lineage>
        <taxon>Eukaryota</taxon>
        <taxon>Metazoa</taxon>
        <taxon>Spiralia</taxon>
        <taxon>Lophotrochozoa</taxon>
        <taxon>Mollusca</taxon>
        <taxon>Bivalvia</taxon>
        <taxon>Autobranchia</taxon>
        <taxon>Pteriomorphia</taxon>
        <taxon>Mytilida</taxon>
        <taxon>Mytiloidea</taxon>
        <taxon>Mytilidae</taxon>
        <taxon>Mytilinae</taxon>
        <taxon>Mytilus</taxon>
    </lineage>
</organism>
<proteinExistence type="predicted"/>
<comment type="caution">
    <text evidence="3">The sequence shown here is derived from an EMBL/GenBank/DDBJ whole genome shotgun (WGS) entry which is preliminary data.</text>
</comment>
<dbReference type="OrthoDB" id="6629108at2759"/>
<name>A0A8B6FNJ6_MYTGA</name>
<feature type="region of interest" description="Disordered" evidence="2">
    <location>
        <begin position="63"/>
        <end position="99"/>
    </location>
</feature>
<dbReference type="EMBL" id="UYJE01006981">
    <property type="protein sequence ID" value="VDI50688.1"/>
    <property type="molecule type" value="Genomic_DNA"/>
</dbReference>
<keyword evidence="4" id="KW-1185">Reference proteome</keyword>
<sequence length="384" mass="44330">MIWSKLGITNPEIVDVENPLDREFASDYVQNVMALNPLFPVENIENIKQNDKQLKKTTAIIHSNITKQTPRKRQLSDDSENTEPCKKVKPDNIDHPPSNEQTYTNNLLIDMISKLSLNVESMGTRLEKRISDMESNMERKLTVKFNTVITDRVKEEVGKAKKDIQKEMKVIKENIEKLDKTYADIGSTRKENITPDNKTISKTFKIVVKNLPVDQRENSGNTVLKAKVEALVKDGLKLKDVNIRKVTRMLSQNYSDNTTARPGIVFVELNTIEHKRLILKSKRQLKDNFKYKTVYIENDLPREKRMADFNNRKLLKALGREKDFKTIGGRITKKQNIINTDEVNTNNIEGQRYNRPPINNRRGNNEHYGGYRRHNAHTGGPKGY</sequence>
<evidence type="ECO:0000313" key="4">
    <source>
        <dbReference type="Proteomes" id="UP000596742"/>
    </source>
</evidence>
<reference evidence="3" key="1">
    <citation type="submission" date="2018-11" db="EMBL/GenBank/DDBJ databases">
        <authorList>
            <person name="Alioto T."/>
            <person name="Alioto T."/>
        </authorList>
    </citation>
    <scope>NUCLEOTIDE SEQUENCE</scope>
</reference>
<evidence type="ECO:0000256" key="2">
    <source>
        <dbReference type="SAM" id="MobiDB-lite"/>
    </source>
</evidence>
<evidence type="ECO:0000256" key="1">
    <source>
        <dbReference type="SAM" id="Coils"/>
    </source>
</evidence>
<feature type="compositionally biased region" description="Low complexity" evidence="2">
    <location>
        <begin position="353"/>
        <end position="362"/>
    </location>
</feature>
<evidence type="ECO:0000313" key="3">
    <source>
        <dbReference type="EMBL" id="VDI50688.1"/>
    </source>
</evidence>
<protein>
    <submittedName>
        <fullName evidence="3">Uncharacterized protein</fullName>
    </submittedName>
</protein>
<dbReference type="Proteomes" id="UP000596742">
    <property type="component" value="Unassembled WGS sequence"/>
</dbReference>
<feature type="compositionally biased region" description="Basic and acidic residues" evidence="2">
    <location>
        <begin position="83"/>
        <end position="94"/>
    </location>
</feature>